<feature type="region of interest" description="Disordered" evidence="1">
    <location>
        <begin position="126"/>
        <end position="151"/>
    </location>
</feature>
<accession>A0A382JS12</accession>
<protein>
    <submittedName>
        <fullName evidence="2">Uncharacterized protein</fullName>
    </submittedName>
</protein>
<reference evidence="2" key="1">
    <citation type="submission" date="2018-05" db="EMBL/GenBank/DDBJ databases">
        <authorList>
            <person name="Lanie J.A."/>
            <person name="Ng W.-L."/>
            <person name="Kazmierczak K.M."/>
            <person name="Andrzejewski T.M."/>
            <person name="Davidsen T.M."/>
            <person name="Wayne K.J."/>
            <person name="Tettelin H."/>
            <person name="Glass J.I."/>
            <person name="Rusch D."/>
            <person name="Podicherti R."/>
            <person name="Tsui H.-C.T."/>
            <person name="Winkler M.E."/>
        </authorList>
    </citation>
    <scope>NUCLEOTIDE SEQUENCE</scope>
</reference>
<evidence type="ECO:0000313" key="2">
    <source>
        <dbReference type="EMBL" id="SVC14013.1"/>
    </source>
</evidence>
<dbReference type="EMBL" id="UINC01075635">
    <property type="protein sequence ID" value="SVC14013.1"/>
    <property type="molecule type" value="Genomic_DNA"/>
</dbReference>
<gene>
    <name evidence="2" type="ORF">METZ01_LOCUS266867</name>
</gene>
<sequence length="151" mass="17670">MALEFHIYLKDMRVRYTSNTRKLCLILKVPHTAWSKIERGINPPPKPKILKLFSRVVQCKSYEEVELFALAKRWKPSRNTNRPHELLIPPAEAISILGEREYNRRMEASYEANKPDYEHKHFKPMLPVGTSSKETAKVEQEEETQTIIHAS</sequence>
<dbReference type="AlphaFoldDB" id="A0A382JS12"/>
<evidence type="ECO:0000256" key="1">
    <source>
        <dbReference type="SAM" id="MobiDB-lite"/>
    </source>
</evidence>
<name>A0A382JS12_9ZZZZ</name>
<organism evidence="2">
    <name type="scientific">marine metagenome</name>
    <dbReference type="NCBI Taxonomy" id="408172"/>
    <lineage>
        <taxon>unclassified sequences</taxon>
        <taxon>metagenomes</taxon>
        <taxon>ecological metagenomes</taxon>
    </lineage>
</organism>
<proteinExistence type="predicted"/>